<dbReference type="AlphaFoldDB" id="A0A1H8U3R0"/>
<gene>
    <name evidence="1" type="ORF">SAMN04488052_105149</name>
</gene>
<dbReference type="Proteomes" id="UP000199657">
    <property type="component" value="Unassembled WGS sequence"/>
</dbReference>
<dbReference type="OrthoDB" id="5567701at2"/>
<dbReference type="EMBL" id="FOEG01000005">
    <property type="protein sequence ID" value="SEO97707.1"/>
    <property type="molecule type" value="Genomic_DNA"/>
</dbReference>
<protein>
    <submittedName>
        <fullName evidence="1">Uncharacterized protein, PEP-CTERM system associated</fullName>
    </submittedName>
</protein>
<dbReference type="SUPFAM" id="SSF56935">
    <property type="entry name" value="Porins"/>
    <property type="match status" value="1"/>
</dbReference>
<proteinExistence type="predicted"/>
<dbReference type="STRING" id="406100.SAMN04488052_105149"/>
<dbReference type="RefSeq" id="WP_091644466.1">
    <property type="nucleotide sequence ID" value="NZ_FOEG01000005.1"/>
</dbReference>
<organism evidence="1 2">
    <name type="scientific">Aquisalimonas asiatica</name>
    <dbReference type="NCBI Taxonomy" id="406100"/>
    <lineage>
        <taxon>Bacteria</taxon>
        <taxon>Pseudomonadati</taxon>
        <taxon>Pseudomonadota</taxon>
        <taxon>Gammaproteobacteria</taxon>
        <taxon>Chromatiales</taxon>
        <taxon>Ectothiorhodospiraceae</taxon>
        <taxon>Aquisalimonas</taxon>
    </lineage>
</organism>
<accession>A0A1H8U3R0</accession>
<evidence type="ECO:0000313" key="1">
    <source>
        <dbReference type="EMBL" id="SEO97707.1"/>
    </source>
</evidence>
<name>A0A1H8U3R0_9GAMM</name>
<evidence type="ECO:0000313" key="2">
    <source>
        <dbReference type="Proteomes" id="UP000199657"/>
    </source>
</evidence>
<keyword evidence="2" id="KW-1185">Reference proteome</keyword>
<sequence length="474" mass="53647">MIGLGSGTAWAQQESPYTITPRLNLSTTVTDNVNLAPPGEEQHDMIFRVSPGISARADGNRIRGAADYTLRNSYYARNSDRNDATHLLNARGNAELAEDFLFLDVYGRRREQAFSLLDPTALDEGVGPGGTEITTWGISPYVTQRFGRVADATARYGYERTLYGSGISRDFNRELYEVDVDSGPLFGQTFWSMNYDRQEIRYRRSAQLEEQEGLGDEVIFETVSGTLGRQLSPTFRVFGTVGEERNRFESDLDDRDGSFWEAGFGWAPTRNTSLEASYGDRFFGRTRSLSLQHRRRNTVWSATYGEQISTNQVDTEVSLDELLGLPPGTFPEAEPLVISREEVSIFERAQASVTYTLPRSRWTLQAFHSEREFLQTTAVTTQRSQEQTGVRGRLSWDLGPRTTYEASLRYARATFLESEGDRERLWSARFGVNHDIGQNVRGSVFYRHQNRSGDGDTPRDYRENAITASLLMTF</sequence>
<dbReference type="NCBIfam" id="TIGR03016">
    <property type="entry name" value="pepcterm_hypo_1"/>
    <property type="match status" value="1"/>
</dbReference>
<reference evidence="1 2" key="1">
    <citation type="submission" date="2016-10" db="EMBL/GenBank/DDBJ databases">
        <authorList>
            <person name="de Groot N.N."/>
        </authorList>
    </citation>
    <scope>NUCLEOTIDE SEQUENCE [LARGE SCALE GENOMIC DNA]</scope>
    <source>
        <strain evidence="1 2">CGMCC 1.6291</strain>
    </source>
</reference>
<dbReference type="InterPro" id="IPR017467">
    <property type="entry name" value="CHP03016_PEP-CTERM"/>
</dbReference>